<sequence>MTTLTFTIEGDVNVQVLVTEVDGALQFDLSVLDETGSIGDLNALYFDFLDDGILSGLSATGDDVTGSVFEADSVSKVDNFTNINGEVIKDAGKFDAGIQFGTAGIGEDDIRDTSFTLSHADMPLTIDMLLSQDFGVRLTSVGEEGGERDGSLKLGGEAPEDPDEPVSTQEAVDDTLIVFESEEFNPSFPDFLEGFQVSVLENDQLDQQFFETDVTAVNGDANNIAQVVTGSNGGQLIMYVDGTVDFSANDEFDFLDEGETATTSFTYSIEGGSTATLNVIIQGEDGIPPIDDSAPPIDDPFII</sequence>
<accession>A0ABZ2HGU7</accession>
<dbReference type="NCBIfam" id="TIGR01965">
    <property type="entry name" value="VCBS_repeat"/>
    <property type="match status" value="1"/>
</dbReference>
<dbReference type="InterPro" id="IPR010221">
    <property type="entry name" value="VCBS_dom"/>
</dbReference>
<evidence type="ECO:0000313" key="3">
    <source>
        <dbReference type="Proteomes" id="UP001364156"/>
    </source>
</evidence>
<proteinExistence type="predicted"/>
<reference evidence="2 3" key="1">
    <citation type="submission" date="2023-10" db="EMBL/GenBank/DDBJ databases">
        <title>Roseovarius strain S88 nov., isolated from a marine algae.</title>
        <authorList>
            <person name="Lee M.W."/>
            <person name="Lee J.K."/>
            <person name="Kim J.M."/>
            <person name="Choi D.G."/>
            <person name="Baek J.H."/>
            <person name="Bayburt H."/>
            <person name="Jung J.J."/>
            <person name="Han D.M."/>
            <person name="Jeon C.O."/>
        </authorList>
    </citation>
    <scope>NUCLEOTIDE SEQUENCE [LARGE SCALE GENOMIC DNA]</scope>
    <source>
        <strain evidence="2 3">S88</strain>
    </source>
</reference>
<evidence type="ECO:0000313" key="2">
    <source>
        <dbReference type="EMBL" id="WWR45181.1"/>
    </source>
</evidence>
<dbReference type="EMBL" id="CP146069">
    <property type="protein sequence ID" value="WWR45181.1"/>
    <property type="molecule type" value="Genomic_DNA"/>
</dbReference>
<keyword evidence="3" id="KW-1185">Reference proteome</keyword>
<organism evidence="2 3">
    <name type="scientific">Roseovarius phycicola</name>
    <dbReference type="NCBI Taxonomy" id="3080976"/>
    <lineage>
        <taxon>Bacteria</taxon>
        <taxon>Pseudomonadati</taxon>
        <taxon>Pseudomonadota</taxon>
        <taxon>Alphaproteobacteria</taxon>
        <taxon>Rhodobacterales</taxon>
        <taxon>Roseobacteraceae</taxon>
        <taxon>Roseovarius</taxon>
    </lineage>
</organism>
<evidence type="ECO:0000256" key="1">
    <source>
        <dbReference type="SAM" id="MobiDB-lite"/>
    </source>
</evidence>
<dbReference type="Proteomes" id="UP001364156">
    <property type="component" value="Chromosome"/>
</dbReference>
<name>A0ABZ2HGU7_9RHOB</name>
<dbReference type="RefSeq" id="WP_338548103.1">
    <property type="nucleotide sequence ID" value="NZ_CP146069.1"/>
</dbReference>
<protein>
    <submittedName>
        <fullName evidence="2">VCBS domain-containing protein</fullName>
    </submittedName>
</protein>
<gene>
    <name evidence="2" type="ORF">RZ517_10165</name>
</gene>
<feature type="region of interest" description="Disordered" evidence="1">
    <location>
        <begin position="141"/>
        <end position="169"/>
    </location>
</feature>